<dbReference type="Pfam" id="PF03137">
    <property type="entry name" value="OATP"/>
    <property type="match status" value="1"/>
</dbReference>
<evidence type="ECO:0000313" key="2">
    <source>
        <dbReference type="Proteomes" id="UP001152795"/>
    </source>
</evidence>
<accession>A0A6S7FZ51</accession>
<dbReference type="PANTHER" id="PTHR11388:SF100">
    <property type="entry name" value="SOLUTE CARRIER ORGANIC ANION TRANSPORTER FAMILY MEMBER 4A1"/>
    <property type="match status" value="1"/>
</dbReference>
<reference evidence="1" key="1">
    <citation type="submission" date="2020-04" db="EMBL/GenBank/DDBJ databases">
        <authorList>
            <person name="Alioto T."/>
            <person name="Alioto T."/>
            <person name="Gomez Garrido J."/>
        </authorList>
    </citation>
    <scope>NUCLEOTIDE SEQUENCE</scope>
    <source>
        <strain evidence="1">A484AB</strain>
    </source>
</reference>
<name>A0A6S7FZ51_PARCT</name>
<dbReference type="GO" id="GO:0016020">
    <property type="term" value="C:membrane"/>
    <property type="evidence" value="ECO:0007669"/>
    <property type="project" value="InterPro"/>
</dbReference>
<evidence type="ECO:0000313" key="1">
    <source>
        <dbReference type="EMBL" id="CAB3984978.1"/>
    </source>
</evidence>
<sequence length="101" mass="11210">MGMQYVFLKTIGLIPGPIILGHLLDLSCQLWQDICGQKGRCFVYDVDLVSRNICIFGAVITGFSVVLFALSWFLHQPEETSDVTLLEGRNVDGISSFETVL</sequence>
<gene>
    <name evidence="1" type="ORF">PACLA_8A002224</name>
</gene>
<comment type="caution">
    <text evidence="1">The sequence shown here is derived from an EMBL/GenBank/DDBJ whole genome shotgun (WGS) entry which is preliminary data.</text>
</comment>
<protein>
    <submittedName>
        <fullName evidence="1">Solute carrier organic anion transporter family member 4A1</fullName>
    </submittedName>
</protein>
<dbReference type="InterPro" id="IPR004156">
    <property type="entry name" value="OATP"/>
</dbReference>
<keyword evidence="2" id="KW-1185">Reference proteome</keyword>
<dbReference type="OrthoDB" id="5062115at2759"/>
<dbReference type="Proteomes" id="UP001152795">
    <property type="component" value="Unassembled WGS sequence"/>
</dbReference>
<proteinExistence type="predicted"/>
<dbReference type="PANTHER" id="PTHR11388">
    <property type="entry name" value="ORGANIC ANION TRANSPORTER"/>
    <property type="match status" value="1"/>
</dbReference>
<dbReference type="GO" id="GO:0055085">
    <property type="term" value="P:transmembrane transport"/>
    <property type="evidence" value="ECO:0007669"/>
    <property type="project" value="InterPro"/>
</dbReference>
<dbReference type="EMBL" id="CACRXK020000811">
    <property type="protein sequence ID" value="CAB3984978.1"/>
    <property type="molecule type" value="Genomic_DNA"/>
</dbReference>
<dbReference type="AlphaFoldDB" id="A0A6S7FZ51"/>
<organism evidence="1 2">
    <name type="scientific">Paramuricea clavata</name>
    <name type="common">Red gorgonian</name>
    <name type="synonym">Violescent sea-whip</name>
    <dbReference type="NCBI Taxonomy" id="317549"/>
    <lineage>
        <taxon>Eukaryota</taxon>
        <taxon>Metazoa</taxon>
        <taxon>Cnidaria</taxon>
        <taxon>Anthozoa</taxon>
        <taxon>Octocorallia</taxon>
        <taxon>Malacalcyonacea</taxon>
        <taxon>Plexauridae</taxon>
        <taxon>Paramuricea</taxon>
    </lineage>
</organism>